<dbReference type="Gene3D" id="1.10.238.10">
    <property type="entry name" value="EF-hand"/>
    <property type="match status" value="1"/>
</dbReference>
<feature type="region of interest" description="Disordered" evidence="2">
    <location>
        <begin position="406"/>
        <end position="429"/>
    </location>
</feature>
<dbReference type="Proteomes" id="UP000626109">
    <property type="component" value="Unassembled WGS sequence"/>
</dbReference>
<dbReference type="InterPro" id="IPR018247">
    <property type="entry name" value="EF_Hand_1_Ca_BS"/>
</dbReference>
<evidence type="ECO:0000313" key="4">
    <source>
        <dbReference type="EMBL" id="CAE8678915.1"/>
    </source>
</evidence>
<dbReference type="PROSITE" id="PS50222">
    <property type="entry name" value="EF_HAND_2"/>
    <property type="match status" value="1"/>
</dbReference>
<evidence type="ECO:0000313" key="5">
    <source>
        <dbReference type="Proteomes" id="UP000626109"/>
    </source>
</evidence>
<feature type="domain" description="EF-hand" evidence="3">
    <location>
        <begin position="264"/>
        <end position="295"/>
    </location>
</feature>
<reference evidence="4" key="1">
    <citation type="submission" date="2021-02" db="EMBL/GenBank/DDBJ databases">
        <authorList>
            <person name="Dougan E. K."/>
            <person name="Rhodes N."/>
            <person name="Thang M."/>
            <person name="Chan C."/>
        </authorList>
    </citation>
    <scope>NUCLEOTIDE SEQUENCE</scope>
</reference>
<dbReference type="SUPFAM" id="SSF47473">
    <property type="entry name" value="EF-hand"/>
    <property type="match status" value="1"/>
</dbReference>
<evidence type="ECO:0000259" key="3">
    <source>
        <dbReference type="PROSITE" id="PS50222"/>
    </source>
</evidence>
<gene>
    <name evidence="4" type="ORF">PGLA2088_LOCUS21074</name>
</gene>
<dbReference type="EMBL" id="CAJNNW010025721">
    <property type="protein sequence ID" value="CAE8678915.1"/>
    <property type="molecule type" value="Genomic_DNA"/>
</dbReference>
<feature type="compositionally biased region" description="Polar residues" evidence="2">
    <location>
        <begin position="414"/>
        <end position="429"/>
    </location>
</feature>
<sequence length="608" mass="68297">MRAWRHSCRKLIQPAVCEEAETHYLDLGSGEIGYYLYRILEGPDSPGGGMECSAGAKEEWSGISDLLKAGGKDVGRLREQRAQITSYLLREMEQAAAREVSAASDLSPHKDPPKLSKSTIRGTQTLPLAQEKPTLLIGITGDLAVTVAKDEEVAALMEEFVLQLEEDLRSASGKQWELHYFLLPKQSEAFYERIAVCWLIENSDLKLTDTFAKEPKLYEYIRQQMTSWALLSGKKNIGELEQDEFIEKLMPLSRQPTFERRAWEALEWFRLMDEDKSGTVTISEMLNYMLGNEELLRAVIRHRLFVGTLAGGTSSVQLTVVDPNPEADDEEVELHMAHMGNRSPVPLGVFPQDQWVTRPALIQWESMLVGTFDGESLLVPQVPKTPSSSRPLAGIRRFDVGEAFRRPQLRKQDTASSSASHSIFTRSSGEWPSGLRGIFICISSMFYAAKECGIHERLIRKQHALSALSSAIEDALKEGSDQPPGSADPKTLQFHQQKVANLSMAHSMVSRVLHDDAWLYFRRTWQTPTSSFVATWSLGVFLSGKRRDGKQATTGSFTRVRSRLDKASSSGDTWDAEQHKSGHWTRRLAAAVRFQRLGQRKGDIQHMD</sequence>
<dbReference type="GO" id="GO:0005509">
    <property type="term" value="F:calcium ion binding"/>
    <property type="evidence" value="ECO:0007669"/>
    <property type="project" value="InterPro"/>
</dbReference>
<evidence type="ECO:0000256" key="2">
    <source>
        <dbReference type="SAM" id="MobiDB-lite"/>
    </source>
</evidence>
<feature type="region of interest" description="Disordered" evidence="2">
    <location>
        <begin position="100"/>
        <end position="119"/>
    </location>
</feature>
<comment type="caution">
    <text evidence="4">The sequence shown here is derived from an EMBL/GenBank/DDBJ whole genome shotgun (WGS) entry which is preliminary data.</text>
</comment>
<organism evidence="4 5">
    <name type="scientific">Polarella glacialis</name>
    <name type="common">Dinoflagellate</name>
    <dbReference type="NCBI Taxonomy" id="89957"/>
    <lineage>
        <taxon>Eukaryota</taxon>
        <taxon>Sar</taxon>
        <taxon>Alveolata</taxon>
        <taxon>Dinophyceae</taxon>
        <taxon>Suessiales</taxon>
        <taxon>Suessiaceae</taxon>
        <taxon>Polarella</taxon>
    </lineage>
</organism>
<accession>A0A813JK81</accession>
<protein>
    <recommendedName>
        <fullName evidence="3">EF-hand domain-containing protein</fullName>
    </recommendedName>
</protein>
<name>A0A813JK81_POLGL</name>
<evidence type="ECO:0000256" key="1">
    <source>
        <dbReference type="ARBA" id="ARBA00022837"/>
    </source>
</evidence>
<dbReference type="PROSITE" id="PS00018">
    <property type="entry name" value="EF_HAND_1"/>
    <property type="match status" value="1"/>
</dbReference>
<dbReference type="InterPro" id="IPR011992">
    <property type="entry name" value="EF-hand-dom_pair"/>
</dbReference>
<dbReference type="InterPro" id="IPR002048">
    <property type="entry name" value="EF_hand_dom"/>
</dbReference>
<keyword evidence="1" id="KW-0106">Calcium</keyword>
<proteinExistence type="predicted"/>
<dbReference type="AlphaFoldDB" id="A0A813JK81"/>